<reference evidence="3 4" key="1">
    <citation type="submission" date="2017-09" db="EMBL/GenBank/DDBJ databases">
        <title>Large-scale bioinformatics analysis of Bacillus genomes uncovers conserved roles of natural products in bacterial physiology.</title>
        <authorList>
            <consortium name="Agbiome Team Llc"/>
            <person name="Bleich R.M."/>
            <person name="Kirk G.J."/>
            <person name="Santa Maria K.C."/>
            <person name="Allen S.E."/>
            <person name="Farag S."/>
            <person name="Shank E.A."/>
            <person name="Bowers A."/>
        </authorList>
    </citation>
    <scope>NUCLEOTIDE SEQUENCE [LARGE SCALE GENOMIC DNA]</scope>
    <source>
        <strain evidence="3 4">AFS003229</strain>
    </source>
</reference>
<accession>A0AAX0S3P3</accession>
<protein>
    <submittedName>
        <fullName evidence="3">Uncharacterized protein</fullName>
    </submittedName>
</protein>
<dbReference type="GeneID" id="97410349"/>
<organism evidence="3 4">
    <name type="scientific">Peribacillus butanolivorans</name>
    <dbReference type="NCBI Taxonomy" id="421767"/>
    <lineage>
        <taxon>Bacteria</taxon>
        <taxon>Bacillati</taxon>
        <taxon>Bacillota</taxon>
        <taxon>Bacilli</taxon>
        <taxon>Bacillales</taxon>
        <taxon>Bacillaceae</taxon>
        <taxon>Peribacillus</taxon>
    </lineage>
</organism>
<name>A0AAX0S3P3_9BACI</name>
<dbReference type="Proteomes" id="UP000220106">
    <property type="component" value="Unassembled WGS sequence"/>
</dbReference>
<dbReference type="AlphaFoldDB" id="A0AAX0S3P3"/>
<sequence>MEPNNPGNKELPDFKDLNDRIIAQPSQSPRLVIKTNLDTKNVTDKNPYTDRISSEGFNEYFEES</sequence>
<dbReference type="KEGG" id="pbut:DTO10_00945"/>
<gene>
    <name evidence="3" type="ORF">CN689_14530</name>
    <name evidence="2" type="ORF">DTO10_00945</name>
</gene>
<evidence type="ECO:0000313" key="2">
    <source>
        <dbReference type="EMBL" id="AXN37094.1"/>
    </source>
</evidence>
<evidence type="ECO:0000313" key="3">
    <source>
        <dbReference type="EMBL" id="PEJ32340.1"/>
    </source>
</evidence>
<dbReference type="EMBL" id="NUEQ01000025">
    <property type="protein sequence ID" value="PEJ32340.1"/>
    <property type="molecule type" value="Genomic_DNA"/>
</dbReference>
<proteinExistence type="predicted"/>
<keyword evidence="5" id="KW-1185">Reference proteome</keyword>
<evidence type="ECO:0000313" key="5">
    <source>
        <dbReference type="Proteomes" id="UP000260457"/>
    </source>
</evidence>
<feature type="region of interest" description="Disordered" evidence="1">
    <location>
        <begin position="44"/>
        <end position="64"/>
    </location>
</feature>
<dbReference type="RefSeq" id="WP_053346468.1">
    <property type="nucleotide sequence ID" value="NZ_CP030926.1"/>
</dbReference>
<evidence type="ECO:0000256" key="1">
    <source>
        <dbReference type="SAM" id="MobiDB-lite"/>
    </source>
</evidence>
<dbReference type="EMBL" id="CP030926">
    <property type="protein sequence ID" value="AXN37094.1"/>
    <property type="molecule type" value="Genomic_DNA"/>
</dbReference>
<reference evidence="2 5" key="2">
    <citation type="submission" date="2018-07" db="EMBL/GenBank/DDBJ databases">
        <title>The molecular basis for the intramolecular migration of carboxyl group in the catabolism of para-hydroxybenzoate via gentisate.</title>
        <authorList>
            <person name="Zhao H."/>
            <person name="Xu Y."/>
            <person name="Lin S."/>
            <person name="Spain J.C."/>
            <person name="Zhou N.-Y."/>
        </authorList>
    </citation>
    <scope>NUCLEOTIDE SEQUENCE [LARGE SCALE GENOMIC DNA]</scope>
    <source>
        <strain evidence="2 5">PHB-7a</strain>
    </source>
</reference>
<dbReference type="Proteomes" id="UP000260457">
    <property type="component" value="Chromosome"/>
</dbReference>
<evidence type="ECO:0000313" key="4">
    <source>
        <dbReference type="Proteomes" id="UP000220106"/>
    </source>
</evidence>